<proteinExistence type="predicted"/>
<reference evidence="2 3" key="1">
    <citation type="submission" date="2024-03" db="EMBL/GenBank/DDBJ databases">
        <title>Novel species of the genus Variovorax.</title>
        <authorList>
            <person name="Liu Q."/>
            <person name="Xin Y.-H."/>
        </authorList>
    </citation>
    <scope>NUCLEOTIDE SEQUENCE [LARGE SCALE GENOMIC DNA]</scope>
    <source>
        <strain evidence="2 3">KACC 18901</strain>
    </source>
</reference>
<dbReference type="EMBL" id="JBBKZS010000020">
    <property type="protein sequence ID" value="MEJ8858814.1"/>
    <property type="molecule type" value="Genomic_DNA"/>
</dbReference>
<keyword evidence="3" id="KW-1185">Reference proteome</keyword>
<dbReference type="Proteomes" id="UP001367030">
    <property type="component" value="Unassembled WGS sequence"/>
</dbReference>
<feature type="signal peptide" evidence="1">
    <location>
        <begin position="1"/>
        <end position="22"/>
    </location>
</feature>
<dbReference type="InterPro" id="IPR025737">
    <property type="entry name" value="FApF"/>
</dbReference>
<keyword evidence="1" id="KW-0732">Signal</keyword>
<sequence length="317" mass="33800">MEACTRWGCALLAVLSATSAHADEGGAGFWIPGQFGALAAVPSDAGWSLPLLYLHNSVEQDASRLALRGGRLVAGVKARADSVLAFPTYTFESPVLGGQAAFGLGAGPGVMDVSASATFNAPGRPPIFGKRSDSVSGGSDLYGQGTLKWNEGVNNYLVYGMFGAPVGAYRTDRLANLSLNHWSVDAGAGYTYFDKKNEFSAVLGSTYNFKNSDTQYRNGVDGHLDWSASRFFTPQTHAGFVGYYYRQLSGDSGSGAVFGSYKSSVTGLGLQVGHFFPVGRATWYVNVKAYDEFSAKNRPAGWNFWISLLVPLTVPSR</sequence>
<organism evidence="2 3">
    <name type="scientific">Variovorax robiniae</name>
    <dbReference type="NCBI Taxonomy" id="1836199"/>
    <lineage>
        <taxon>Bacteria</taxon>
        <taxon>Pseudomonadati</taxon>
        <taxon>Pseudomonadota</taxon>
        <taxon>Betaproteobacteria</taxon>
        <taxon>Burkholderiales</taxon>
        <taxon>Comamonadaceae</taxon>
        <taxon>Variovorax</taxon>
    </lineage>
</organism>
<comment type="caution">
    <text evidence="2">The sequence shown here is derived from an EMBL/GenBank/DDBJ whole genome shotgun (WGS) entry which is preliminary data.</text>
</comment>
<evidence type="ECO:0000313" key="2">
    <source>
        <dbReference type="EMBL" id="MEJ8858814.1"/>
    </source>
</evidence>
<accession>A0ABU8XIH1</accession>
<name>A0ABU8XIH1_9BURK</name>
<dbReference type="RefSeq" id="WP_340338867.1">
    <property type="nucleotide sequence ID" value="NZ_JBBKZS010000020.1"/>
</dbReference>
<protein>
    <submittedName>
        <fullName evidence="2">Transporter</fullName>
    </submittedName>
</protein>
<gene>
    <name evidence="2" type="ORF">WKW79_29875</name>
</gene>
<evidence type="ECO:0000256" key="1">
    <source>
        <dbReference type="SAM" id="SignalP"/>
    </source>
</evidence>
<feature type="chain" id="PRO_5045098470" evidence="1">
    <location>
        <begin position="23"/>
        <end position="317"/>
    </location>
</feature>
<dbReference type="Pfam" id="PF13557">
    <property type="entry name" value="Phenol_MetA_deg"/>
    <property type="match status" value="1"/>
</dbReference>
<evidence type="ECO:0000313" key="3">
    <source>
        <dbReference type="Proteomes" id="UP001367030"/>
    </source>
</evidence>